<reference evidence="2" key="1">
    <citation type="submission" date="2021-04" db="EMBL/GenBank/DDBJ databases">
        <authorList>
            <consortium name="Molecular Ecology Group"/>
        </authorList>
    </citation>
    <scope>NUCLEOTIDE SEQUENCE</scope>
</reference>
<keyword evidence="3" id="KW-1185">Reference proteome</keyword>
<accession>A0A8S3ZN66</accession>
<organism evidence="2 3">
    <name type="scientific">Candidula unifasciata</name>
    <dbReference type="NCBI Taxonomy" id="100452"/>
    <lineage>
        <taxon>Eukaryota</taxon>
        <taxon>Metazoa</taxon>
        <taxon>Spiralia</taxon>
        <taxon>Lophotrochozoa</taxon>
        <taxon>Mollusca</taxon>
        <taxon>Gastropoda</taxon>
        <taxon>Heterobranchia</taxon>
        <taxon>Euthyneura</taxon>
        <taxon>Panpulmonata</taxon>
        <taxon>Eupulmonata</taxon>
        <taxon>Stylommatophora</taxon>
        <taxon>Helicina</taxon>
        <taxon>Helicoidea</taxon>
        <taxon>Geomitridae</taxon>
        <taxon>Candidula</taxon>
    </lineage>
</organism>
<feature type="compositionally biased region" description="Basic and acidic residues" evidence="1">
    <location>
        <begin position="88"/>
        <end position="108"/>
    </location>
</feature>
<evidence type="ECO:0000256" key="1">
    <source>
        <dbReference type="SAM" id="MobiDB-lite"/>
    </source>
</evidence>
<gene>
    <name evidence="2" type="ORF">CUNI_LOCUS16565</name>
</gene>
<proteinExistence type="predicted"/>
<dbReference type="EMBL" id="CAJHNH020004423">
    <property type="protein sequence ID" value="CAG5131007.1"/>
    <property type="molecule type" value="Genomic_DNA"/>
</dbReference>
<feature type="region of interest" description="Disordered" evidence="1">
    <location>
        <begin position="86"/>
        <end position="109"/>
    </location>
</feature>
<feature type="compositionally biased region" description="Polar residues" evidence="1">
    <location>
        <begin position="155"/>
        <end position="172"/>
    </location>
</feature>
<evidence type="ECO:0000313" key="3">
    <source>
        <dbReference type="Proteomes" id="UP000678393"/>
    </source>
</evidence>
<evidence type="ECO:0000313" key="2">
    <source>
        <dbReference type="EMBL" id="CAG5131007.1"/>
    </source>
</evidence>
<dbReference type="Proteomes" id="UP000678393">
    <property type="component" value="Unassembled WGS sequence"/>
</dbReference>
<feature type="region of interest" description="Disordered" evidence="1">
    <location>
        <begin position="152"/>
        <end position="172"/>
    </location>
</feature>
<name>A0A8S3ZN66_9EUPU</name>
<sequence length="281" mass="30897">MALTGRSTEPVHAELVQDLVRLPQDGRSLVQSGTRVVNAVDHSTGDRANQGLPAIIGEMAAQKGSNKEAHTAFQNAEAIVVYNKKEKKAKEKKGNVREEKKPKVREGKQAAAVDQIHQNDLHNIEQVSDVQQSKESMVMPSGMVLDLPDKAKNGSRGQEVNGSKTAKGLSQNSELVTSFDPMKDRHQWAMWRTAVNGRIIDEVRRLEKMKIEIGPAGVDPTIPGLYGTALVMPPLKQFIRFDSDDDEAIAKQMLGHGPLSLGSFQFVYFGLPRVQLAKITK</sequence>
<comment type="caution">
    <text evidence="2">The sequence shown here is derived from an EMBL/GenBank/DDBJ whole genome shotgun (WGS) entry which is preliminary data.</text>
</comment>
<protein>
    <submittedName>
        <fullName evidence="2">Uncharacterized protein</fullName>
    </submittedName>
</protein>
<dbReference type="OrthoDB" id="6123762at2759"/>
<dbReference type="AlphaFoldDB" id="A0A8S3ZN66"/>